<feature type="region of interest" description="Disordered" evidence="6">
    <location>
        <begin position="88"/>
        <end position="111"/>
    </location>
</feature>
<keyword evidence="3" id="KW-0238">DNA-binding</keyword>
<feature type="region of interest" description="Disordered" evidence="6">
    <location>
        <begin position="44"/>
        <end position="63"/>
    </location>
</feature>
<keyword evidence="1" id="KW-0479">Metal-binding</keyword>
<dbReference type="PANTHER" id="PTHR31668:SF26">
    <property type="entry name" value="GLUCOSE TRANSPORT TRANSCRIPTION REGULATOR RGT1-RELATED"/>
    <property type="match status" value="1"/>
</dbReference>
<dbReference type="AlphaFoldDB" id="A0A6A6HNV1"/>
<evidence type="ECO:0000256" key="3">
    <source>
        <dbReference type="ARBA" id="ARBA00023125"/>
    </source>
</evidence>
<dbReference type="InterPro" id="IPR001138">
    <property type="entry name" value="Zn2Cys6_DnaBD"/>
</dbReference>
<dbReference type="Proteomes" id="UP000800092">
    <property type="component" value="Unassembled WGS sequence"/>
</dbReference>
<keyword evidence="4" id="KW-0804">Transcription</keyword>
<proteinExistence type="predicted"/>
<organism evidence="8 9">
    <name type="scientific">Viridothelium virens</name>
    <name type="common">Speckled blister lichen</name>
    <name type="synonym">Trypethelium virens</name>
    <dbReference type="NCBI Taxonomy" id="1048519"/>
    <lineage>
        <taxon>Eukaryota</taxon>
        <taxon>Fungi</taxon>
        <taxon>Dikarya</taxon>
        <taxon>Ascomycota</taxon>
        <taxon>Pezizomycotina</taxon>
        <taxon>Dothideomycetes</taxon>
        <taxon>Dothideomycetes incertae sedis</taxon>
        <taxon>Trypetheliales</taxon>
        <taxon>Trypetheliaceae</taxon>
        <taxon>Viridothelium</taxon>
    </lineage>
</organism>
<dbReference type="PANTHER" id="PTHR31668">
    <property type="entry name" value="GLUCOSE TRANSPORT TRANSCRIPTION REGULATOR RGT1-RELATED-RELATED"/>
    <property type="match status" value="1"/>
</dbReference>
<dbReference type="Pfam" id="PF00172">
    <property type="entry name" value="Zn_clus"/>
    <property type="match status" value="1"/>
</dbReference>
<dbReference type="EMBL" id="ML991772">
    <property type="protein sequence ID" value="KAF2239681.1"/>
    <property type="molecule type" value="Genomic_DNA"/>
</dbReference>
<protein>
    <recommendedName>
        <fullName evidence="7">Zn(2)-C6 fungal-type domain-containing protein</fullName>
    </recommendedName>
</protein>
<keyword evidence="2" id="KW-0805">Transcription regulation</keyword>
<feature type="region of interest" description="Disordered" evidence="6">
    <location>
        <begin position="630"/>
        <end position="660"/>
    </location>
</feature>
<keyword evidence="9" id="KW-1185">Reference proteome</keyword>
<evidence type="ECO:0000256" key="1">
    <source>
        <dbReference type="ARBA" id="ARBA00022723"/>
    </source>
</evidence>
<feature type="compositionally biased region" description="Low complexity" evidence="6">
    <location>
        <begin position="650"/>
        <end position="660"/>
    </location>
</feature>
<feature type="compositionally biased region" description="Polar residues" evidence="6">
    <location>
        <begin position="1"/>
        <end position="27"/>
    </location>
</feature>
<evidence type="ECO:0000259" key="7">
    <source>
        <dbReference type="PROSITE" id="PS50048"/>
    </source>
</evidence>
<feature type="region of interest" description="Disordered" evidence="6">
    <location>
        <begin position="219"/>
        <end position="246"/>
    </location>
</feature>
<dbReference type="GO" id="GO:0008270">
    <property type="term" value="F:zinc ion binding"/>
    <property type="evidence" value="ECO:0007669"/>
    <property type="project" value="InterPro"/>
</dbReference>
<dbReference type="SUPFAM" id="SSF57701">
    <property type="entry name" value="Zn2/Cys6 DNA-binding domain"/>
    <property type="match status" value="1"/>
</dbReference>
<dbReference type="Gene3D" id="4.10.240.10">
    <property type="entry name" value="Zn(2)-C6 fungal-type DNA-binding domain"/>
    <property type="match status" value="1"/>
</dbReference>
<evidence type="ECO:0000313" key="9">
    <source>
        <dbReference type="Proteomes" id="UP000800092"/>
    </source>
</evidence>
<accession>A0A6A6HNV1</accession>
<dbReference type="CDD" id="cd12148">
    <property type="entry name" value="fungal_TF_MHR"/>
    <property type="match status" value="1"/>
</dbReference>
<dbReference type="GO" id="GO:0003677">
    <property type="term" value="F:DNA binding"/>
    <property type="evidence" value="ECO:0007669"/>
    <property type="project" value="UniProtKB-KW"/>
</dbReference>
<dbReference type="SMART" id="SM00066">
    <property type="entry name" value="GAL4"/>
    <property type="match status" value="1"/>
</dbReference>
<feature type="compositionally biased region" description="Basic and acidic residues" evidence="6">
    <location>
        <begin position="233"/>
        <end position="246"/>
    </location>
</feature>
<gene>
    <name evidence="8" type="ORF">EV356DRAFT_107384</name>
</gene>
<dbReference type="GO" id="GO:0000981">
    <property type="term" value="F:DNA-binding transcription factor activity, RNA polymerase II-specific"/>
    <property type="evidence" value="ECO:0007669"/>
    <property type="project" value="InterPro"/>
</dbReference>
<dbReference type="CDD" id="cd00067">
    <property type="entry name" value="GAL4"/>
    <property type="match status" value="1"/>
</dbReference>
<dbReference type="PROSITE" id="PS00463">
    <property type="entry name" value="ZN2_CY6_FUNGAL_1"/>
    <property type="match status" value="1"/>
</dbReference>
<sequence>MGSNSYPDPTDSQLPSNTHPFYGNSRNVENDIQIAAEFSRNAVPFNTDGDQQQSVHAHHETQHGLQYNEQEAADQEIARQLQEHAHAQYIAQQSPHEDSIDGPGSSKKRAKATRACDECRRKKIKCDAVNESGEIPCSNCKRTTAHCLFTRNPQKRGPNKGYIKDLSDRVATLEQQRSTGQGSASSLPYFAGSGNQAAMDHSLAELQDYNPVTPMASFKRSFSQSQGPQDTSSNERSEHPHNIRHDEDAALGDINAEAALGEYYQRIHPTFPILPTRNRLFSMTALCSPRLREAFFYSIEAANSADRTVAQHAAQLLADPDIIPTGHMSTGLIYLTGLVFLAMASEAFGPGGILGTLETQARWLQAATGHATFLKLYVAKNFSHPATADANSEYGIGRRLFWVVYILDRLHALGCEGPVTVHNVVLHPEDEKVLGSAIFQLAGACTIMTDIVMVAQRYLEIAPERTKDAPSPCFNIDNWTTIKLLMSKVNPMAASASNELALIARWYMHLFVTCMDVQVPPTAKFEVAEHVLSLLQAPEVSATPIHYQLKFLVASVLFELSKIDEISDRARACLEAFQRALAVSQIDPELWDQYTRGMVANRLNQIEGQADNDDNTIKQGLQHLADAAIKEGQGEQGSSDVAEAIRKAEAAATAMEGPKE</sequence>
<name>A0A6A6HNV1_VIRVR</name>
<dbReference type="PROSITE" id="PS50048">
    <property type="entry name" value="ZN2_CY6_FUNGAL_2"/>
    <property type="match status" value="1"/>
</dbReference>
<feature type="region of interest" description="Disordered" evidence="6">
    <location>
        <begin position="1"/>
        <end position="28"/>
    </location>
</feature>
<dbReference type="OrthoDB" id="5426978at2759"/>
<evidence type="ECO:0000313" key="8">
    <source>
        <dbReference type="EMBL" id="KAF2239681.1"/>
    </source>
</evidence>
<reference evidence="8" key="1">
    <citation type="journal article" date="2020" name="Stud. Mycol.">
        <title>101 Dothideomycetes genomes: a test case for predicting lifestyles and emergence of pathogens.</title>
        <authorList>
            <person name="Haridas S."/>
            <person name="Albert R."/>
            <person name="Binder M."/>
            <person name="Bloem J."/>
            <person name="Labutti K."/>
            <person name="Salamov A."/>
            <person name="Andreopoulos B."/>
            <person name="Baker S."/>
            <person name="Barry K."/>
            <person name="Bills G."/>
            <person name="Bluhm B."/>
            <person name="Cannon C."/>
            <person name="Castanera R."/>
            <person name="Culley D."/>
            <person name="Daum C."/>
            <person name="Ezra D."/>
            <person name="Gonzalez J."/>
            <person name="Henrissat B."/>
            <person name="Kuo A."/>
            <person name="Liang C."/>
            <person name="Lipzen A."/>
            <person name="Lutzoni F."/>
            <person name="Magnuson J."/>
            <person name="Mondo S."/>
            <person name="Nolan M."/>
            <person name="Ohm R."/>
            <person name="Pangilinan J."/>
            <person name="Park H.-J."/>
            <person name="Ramirez L."/>
            <person name="Alfaro M."/>
            <person name="Sun H."/>
            <person name="Tritt A."/>
            <person name="Yoshinaga Y."/>
            <person name="Zwiers L.-H."/>
            <person name="Turgeon B."/>
            <person name="Goodwin S."/>
            <person name="Spatafora J."/>
            <person name="Crous P."/>
            <person name="Grigoriev I."/>
        </authorList>
    </citation>
    <scope>NUCLEOTIDE SEQUENCE</scope>
    <source>
        <strain evidence="8">Tuck. ex Michener</strain>
    </source>
</reference>
<evidence type="ECO:0000256" key="4">
    <source>
        <dbReference type="ARBA" id="ARBA00023163"/>
    </source>
</evidence>
<evidence type="ECO:0000256" key="6">
    <source>
        <dbReference type="SAM" id="MobiDB-lite"/>
    </source>
</evidence>
<keyword evidence="5" id="KW-0539">Nucleus</keyword>
<dbReference type="InterPro" id="IPR050797">
    <property type="entry name" value="Carb_Metab_Trans_Reg"/>
</dbReference>
<evidence type="ECO:0000256" key="5">
    <source>
        <dbReference type="ARBA" id="ARBA00023242"/>
    </source>
</evidence>
<dbReference type="InterPro" id="IPR036864">
    <property type="entry name" value="Zn2-C6_fun-type_DNA-bd_sf"/>
</dbReference>
<evidence type="ECO:0000256" key="2">
    <source>
        <dbReference type="ARBA" id="ARBA00023015"/>
    </source>
</evidence>
<feature type="compositionally biased region" description="Polar residues" evidence="6">
    <location>
        <begin position="220"/>
        <end position="232"/>
    </location>
</feature>
<feature type="domain" description="Zn(2)-C6 fungal-type" evidence="7">
    <location>
        <begin position="115"/>
        <end position="149"/>
    </location>
</feature>